<evidence type="ECO:0000256" key="4">
    <source>
        <dbReference type="ARBA" id="ARBA00022475"/>
    </source>
</evidence>
<evidence type="ECO:0000256" key="3">
    <source>
        <dbReference type="ARBA" id="ARBA00012438"/>
    </source>
</evidence>
<sequence length="479" mass="52843">MDLKSWTKRWITAAVVCIVIITACGGYLLMDLMRSDKPGENAAINQARLTVSDLMVYLEQNHERLAGDNNARESLQNLARQRGVSLLFAGLDGSVIFNSSPNGSLDRINPKTAVHFDLSTARTGSSTYKIAFPVVDQDSQTQVGNAIFELQAEEALLSKKVSLVIVPGVLMLLAFIGLSGLLLVLHRKINHGMIAPVTRLKDYSAAILKGDYGQKVEYGRADEVGEMYAVFDQMRLEIMDLHRRRDEGERARKELITNISHDLKTPLATVKAYIEAIRDGVSPDMDTVREYAIVMNSQSDKMAKLIDDLLLHALRELGQISIHLTEQYSRPLFEEILQPIGHLVETRGITYVGPLTIPDVLILADAHRMEQVISNLVVNALKASSTGGRISISIELETGQLRITVADTGDGILPQDMPFIFERYFQGKSGEEGGHYRRTEGAGLGLSICKTIVEAHGGILSFRSNKGQGTEFHFTLPVD</sequence>
<feature type="domain" description="HAMP" evidence="14">
    <location>
        <begin position="191"/>
        <end position="243"/>
    </location>
</feature>
<dbReference type="PROSITE" id="PS51257">
    <property type="entry name" value="PROKAR_LIPOPROTEIN"/>
    <property type="match status" value="1"/>
</dbReference>
<comment type="caution">
    <text evidence="15">The sequence shown here is derived from an EMBL/GenBank/DDBJ whole genome shotgun (WGS) entry which is preliminary data.</text>
</comment>
<dbReference type="GO" id="GO:0005524">
    <property type="term" value="F:ATP binding"/>
    <property type="evidence" value="ECO:0007669"/>
    <property type="project" value="UniProtKB-KW"/>
</dbReference>
<dbReference type="InterPro" id="IPR003660">
    <property type="entry name" value="HAMP_dom"/>
</dbReference>
<dbReference type="PROSITE" id="PS50109">
    <property type="entry name" value="HIS_KIN"/>
    <property type="match status" value="1"/>
</dbReference>
<evidence type="ECO:0000256" key="8">
    <source>
        <dbReference type="ARBA" id="ARBA00022777"/>
    </source>
</evidence>
<evidence type="ECO:0000256" key="1">
    <source>
        <dbReference type="ARBA" id="ARBA00000085"/>
    </source>
</evidence>
<dbReference type="PRINTS" id="PR00344">
    <property type="entry name" value="BCTRLSENSOR"/>
</dbReference>
<evidence type="ECO:0000313" key="16">
    <source>
        <dbReference type="Proteomes" id="UP000253090"/>
    </source>
</evidence>
<evidence type="ECO:0000313" key="15">
    <source>
        <dbReference type="EMBL" id="RCX20642.1"/>
    </source>
</evidence>
<feature type="domain" description="Histidine kinase" evidence="13">
    <location>
        <begin position="258"/>
        <end position="479"/>
    </location>
</feature>
<evidence type="ECO:0000256" key="2">
    <source>
        <dbReference type="ARBA" id="ARBA00004651"/>
    </source>
</evidence>
<dbReference type="PANTHER" id="PTHR43547:SF2">
    <property type="entry name" value="HYBRID SIGNAL TRANSDUCTION HISTIDINE KINASE C"/>
    <property type="match status" value="1"/>
</dbReference>
<protein>
    <recommendedName>
        <fullName evidence="3">histidine kinase</fullName>
        <ecNumber evidence="3">2.7.13.3</ecNumber>
    </recommendedName>
</protein>
<evidence type="ECO:0000259" key="14">
    <source>
        <dbReference type="PROSITE" id="PS50885"/>
    </source>
</evidence>
<dbReference type="AlphaFoldDB" id="A0A369BGH4"/>
<dbReference type="SUPFAM" id="SSF158472">
    <property type="entry name" value="HAMP domain-like"/>
    <property type="match status" value="1"/>
</dbReference>
<dbReference type="Gene3D" id="6.10.340.10">
    <property type="match status" value="1"/>
</dbReference>
<dbReference type="Gene3D" id="3.30.565.10">
    <property type="entry name" value="Histidine kinase-like ATPase, C-terminal domain"/>
    <property type="match status" value="1"/>
</dbReference>
<dbReference type="InterPro" id="IPR005467">
    <property type="entry name" value="His_kinase_dom"/>
</dbReference>
<dbReference type="SMART" id="SM00387">
    <property type="entry name" value="HATPase_c"/>
    <property type="match status" value="1"/>
</dbReference>
<dbReference type="CDD" id="cd06225">
    <property type="entry name" value="HAMP"/>
    <property type="match status" value="1"/>
</dbReference>
<dbReference type="SMART" id="SM00304">
    <property type="entry name" value="HAMP"/>
    <property type="match status" value="1"/>
</dbReference>
<dbReference type="InterPro" id="IPR036097">
    <property type="entry name" value="HisK_dim/P_sf"/>
</dbReference>
<dbReference type="RefSeq" id="WP_114496697.1">
    <property type="nucleotide sequence ID" value="NZ_QPJW01000003.1"/>
</dbReference>
<dbReference type="Pfam" id="PF00672">
    <property type="entry name" value="HAMP"/>
    <property type="match status" value="1"/>
</dbReference>
<evidence type="ECO:0000259" key="13">
    <source>
        <dbReference type="PROSITE" id="PS50109"/>
    </source>
</evidence>
<dbReference type="SMART" id="SM00388">
    <property type="entry name" value="HisKA"/>
    <property type="match status" value="1"/>
</dbReference>
<dbReference type="PANTHER" id="PTHR43547">
    <property type="entry name" value="TWO-COMPONENT HISTIDINE KINASE"/>
    <property type="match status" value="1"/>
</dbReference>
<evidence type="ECO:0000256" key="10">
    <source>
        <dbReference type="ARBA" id="ARBA00023012"/>
    </source>
</evidence>
<keyword evidence="8 15" id="KW-0418">Kinase</keyword>
<keyword evidence="5" id="KW-0597">Phosphoprotein</keyword>
<evidence type="ECO:0000256" key="11">
    <source>
        <dbReference type="ARBA" id="ARBA00023136"/>
    </source>
</evidence>
<keyword evidence="16" id="KW-1185">Reference proteome</keyword>
<name>A0A369BGH4_9BACL</name>
<reference evidence="15 16" key="1">
    <citation type="submission" date="2018-07" db="EMBL/GenBank/DDBJ databases">
        <title>Genomic Encyclopedia of Type Strains, Phase III (KMG-III): the genomes of soil and plant-associated and newly described type strains.</title>
        <authorList>
            <person name="Whitman W."/>
        </authorList>
    </citation>
    <scope>NUCLEOTIDE SEQUENCE [LARGE SCALE GENOMIC DNA]</scope>
    <source>
        <strain evidence="15 16">CECT 8333</strain>
    </source>
</reference>
<dbReference type="CDD" id="cd00082">
    <property type="entry name" value="HisKA"/>
    <property type="match status" value="1"/>
</dbReference>
<keyword evidence="10" id="KW-0902">Two-component regulatory system</keyword>
<dbReference type="EC" id="2.7.13.3" evidence="3"/>
<feature type="transmembrane region" description="Helical" evidence="12">
    <location>
        <begin position="164"/>
        <end position="185"/>
    </location>
</feature>
<keyword evidence="11 12" id="KW-0472">Membrane</keyword>
<evidence type="ECO:0000256" key="12">
    <source>
        <dbReference type="SAM" id="Phobius"/>
    </source>
</evidence>
<comment type="catalytic activity">
    <reaction evidence="1">
        <text>ATP + protein L-histidine = ADP + protein N-phospho-L-histidine.</text>
        <dbReference type="EC" id="2.7.13.3"/>
    </reaction>
</comment>
<keyword evidence="7" id="KW-0547">Nucleotide-binding</keyword>
<keyword evidence="6" id="KW-0808">Transferase</keyword>
<dbReference type="SUPFAM" id="SSF55874">
    <property type="entry name" value="ATPase domain of HSP90 chaperone/DNA topoisomerase II/histidine kinase"/>
    <property type="match status" value="1"/>
</dbReference>
<evidence type="ECO:0000256" key="7">
    <source>
        <dbReference type="ARBA" id="ARBA00022741"/>
    </source>
</evidence>
<keyword evidence="4" id="KW-1003">Cell membrane</keyword>
<evidence type="ECO:0000256" key="6">
    <source>
        <dbReference type="ARBA" id="ARBA00022679"/>
    </source>
</evidence>
<dbReference type="InterPro" id="IPR036890">
    <property type="entry name" value="HATPase_C_sf"/>
</dbReference>
<evidence type="ECO:0000256" key="9">
    <source>
        <dbReference type="ARBA" id="ARBA00022840"/>
    </source>
</evidence>
<feature type="transmembrane region" description="Helical" evidence="12">
    <location>
        <begin position="12"/>
        <end position="30"/>
    </location>
</feature>
<gene>
    <name evidence="15" type="ORF">DFP94_103374</name>
</gene>
<keyword evidence="9" id="KW-0067">ATP-binding</keyword>
<accession>A0A369BGH4</accession>
<dbReference type="Proteomes" id="UP000253090">
    <property type="component" value="Unassembled WGS sequence"/>
</dbReference>
<dbReference type="EMBL" id="QPJW01000003">
    <property type="protein sequence ID" value="RCX20642.1"/>
    <property type="molecule type" value="Genomic_DNA"/>
</dbReference>
<dbReference type="SUPFAM" id="SSF47384">
    <property type="entry name" value="Homodimeric domain of signal transducing histidine kinase"/>
    <property type="match status" value="1"/>
</dbReference>
<dbReference type="InterPro" id="IPR003661">
    <property type="entry name" value="HisK_dim/P_dom"/>
</dbReference>
<proteinExistence type="predicted"/>
<comment type="subcellular location">
    <subcellularLocation>
        <location evidence="2">Cell membrane</location>
        <topology evidence="2">Multi-pass membrane protein</topology>
    </subcellularLocation>
</comment>
<dbReference type="Pfam" id="PF00512">
    <property type="entry name" value="HisKA"/>
    <property type="match status" value="1"/>
</dbReference>
<dbReference type="GO" id="GO:0000155">
    <property type="term" value="F:phosphorelay sensor kinase activity"/>
    <property type="evidence" value="ECO:0007669"/>
    <property type="project" value="InterPro"/>
</dbReference>
<keyword evidence="12" id="KW-0812">Transmembrane</keyword>
<dbReference type="InterPro" id="IPR004358">
    <property type="entry name" value="Sig_transdc_His_kin-like_C"/>
</dbReference>
<keyword evidence="12" id="KW-1133">Transmembrane helix</keyword>
<dbReference type="Pfam" id="PF02518">
    <property type="entry name" value="HATPase_c"/>
    <property type="match status" value="1"/>
</dbReference>
<dbReference type="Gene3D" id="1.10.287.130">
    <property type="match status" value="1"/>
</dbReference>
<dbReference type="OrthoDB" id="335833at2"/>
<evidence type="ECO:0000256" key="5">
    <source>
        <dbReference type="ARBA" id="ARBA00022553"/>
    </source>
</evidence>
<organism evidence="15 16">
    <name type="scientific">Fontibacillus phaseoli</name>
    <dbReference type="NCBI Taxonomy" id="1416533"/>
    <lineage>
        <taxon>Bacteria</taxon>
        <taxon>Bacillati</taxon>
        <taxon>Bacillota</taxon>
        <taxon>Bacilli</taxon>
        <taxon>Bacillales</taxon>
        <taxon>Paenibacillaceae</taxon>
        <taxon>Fontibacillus</taxon>
    </lineage>
</organism>
<dbReference type="CDD" id="cd00075">
    <property type="entry name" value="HATPase"/>
    <property type="match status" value="1"/>
</dbReference>
<dbReference type="PROSITE" id="PS50885">
    <property type="entry name" value="HAMP"/>
    <property type="match status" value="1"/>
</dbReference>
<dbReference type="GO" id="GO:0005886">
    <property type="term" value="C:plasma membrane"/>
    <property type="evidence" value="ECO:0007669"/>
    <property type="project" value="UniProtKB-SubCell"/>
</dbReference>
<dbReference type="InterPro" id="IPR003594">
    <property type="entry name" value="HATPase_dom"/>
</dbReference>